<keyword evidence="8" id="KW-0472">Membrane</keyword>
<comment type="function">
    <text evidence="10">Involved in SarA attenuation. Affects resistance to oxacillin and teicoplanin, as well as the synthesis of virulence factors.</text>
</comment>
<dbReference type="Proteomes" id="UP000323317">
    <property type="component" value="Unassembled WGS sequence"/>
</dbReference>
<keyword evidence="3" id="KW-1003">Cell membrane</keyword>
<dbReference type="AlphaFoldDB" id="A0A5D4KJX3"/>
<evidence type="ECO:0000256" key="2">
    <source>
        <dbReference type="ARBA" id="ARBA00006068"/>
    </source>
</evidence>
<gene>
    <name evidence="13" type="ORF">FZC79_06825</name>
</gene>
<feature type="domain" description="Cell envelope-related transcriptional attenuator" evidence="12">
    <location>
        <begin position="85"/>
        <end position="228"/>
    </location>
</feature>
<comment type="subcellular location">
    <subcellularLocation>
        <location evidence="1">Cell membrane</location>
        <topology evidence="1">Single-pass type II membrane protein</topology>
    </subcellularLocation>
</comment>
<keyword evidence="6" id="KW-1133">Transmembrane helix</keyword>
<evidence type="ECO:0000256" key="4">
    <source>
        <dbReference type="ARBA" id="ARBA00022692"/>
    </source>
</evidence>
<evidence type="ECO:0000313" key="13">
    <source>
        <dbReference type="EMBL" id="TYR76583.1"/>
    </source>
</evidence>
<dbReference type="PANTHER" id="PTHR33392">
    <property type="entry name" value="POLYISOPRENYL-TEICHOIC ACID--PEPTIDOGLYCAN TEICHOIC ACID TRANSFERASE TAGU"/>
    <property type="match status" value="1"/>
</dbReference>
<keyword evidence="7" id="KW-0805">Transcription regulation</keyword>
<evidence type="ECO:0000256" key="6">
    <source>
        <dbReference type="ARBA" id="ARBA00022989"/>
    </source>
</evidence>
<dbReference type="GO" id="GO:0005886">
    <property type="term" value="C:plasma membrane"/>
    <property type="evidence" value="ECO:0007669"/>
    <property type="project" value="UniProtKB-SubCell"/>
</dbReference>
<dbReference type="InterPro" id="IPR050922">
    <property type="entry name" value="LytR/CpsA/Psr_CW_biosynth"/>
</dbReference>
<dbReference type="PANTHER" id="PTHR33392:SF8">
    <property type="entry name" value="REGULATORY PROTEIN MSRR"/>
    <property type="match status" value="1"/>
</dbReference>
<organism evidence="13 14">
    <name type="scientific">Rossellomorea vietnamensis</name>
    <dbReference type="NCBI Taxonomy" id="218284"/>
    <lineage>
        <taxon>Bacteria</taxon>
        <taxon>Bacillati</taxon>
        <taxon>Bacillota</taxon>
        <taxon>Bacilli</taxon>
        <taxon>Bacillales</taxon>
        <taxon>Bacillaceae</taxon>
        <taxon>Rossellomorea</taxon>
    </lineage>
</organism>
<evidence type="ECO:0000313" key="14">
    <source>
        <dbReference type="Proteomes" id="UP000323317"/>
    </source>
</evidence>
<dbReference type="Gene3D" id="3.40.630.190">
    <property type="entry name" value="LCP protein"/>
    <property type="match status" value="1"/>
</dbReference>
<evidence type="ECO:0000256" key="8">
    <source>
        <dbReference type="ARBA" id="ARBA00023136"/>
    </source>
</evidence>
<evidence type="ECO:0000256" key="10">
    <source>
        <dbReference type="ARBA" id="ARBA00037178"/>
    </source>
</evidence>
<evidence type="ECO:0000259" key="12">
    <source>
        <dbReference type="Pfam" id="PF03816"/>
    </source>
</evidence>
<accession>A0A5D4KJX3</accession>
<evidence type="ECO:0000256" key="3">
    <source>
        <dbReference type="ARBA" id="ARBA00022475"/>
    </source>
</evidence>
<evidence type="ECO:0000256" key="9">
    <source>
        <dbReference type="ARBA" id="ARBA00023163"/>
    </source>
</evidence>
<evidence type="ECO:0000256" key="11">
    <source>
        <dbReference type="ARBA" id="ARBA00040752"/>
    </source>
</evidence>
<dbReference type="EMBL" id="VTEH01000003">
    <property type="protein sequence ID" value="TYR76583.1"/>
    <property type="molecule type" value="Genomic_DNA"/>
</dbReference>
<evidence type="ECO:0000256" key="5">
    <source>
        <dbReference type="ARBA" id="ARBA00022968"/>
    </source>
</evidence>
<comment type="similarity">
    <text evidence="2">Belongs to the LytR/CpsA/Psr (LCP) family.</text>
</comment>
<proteinExistence type="inferred from homology"/>
<dbReference type="Pfam" id="PF03816">
    <property type="entry name" value="LytR_cpsA_psr"/>
    <property type="match status" value="1"/>
</dbReference>
<dbReference type="InterPro" id="IPR004474">
    <property type="entry name" value="LytR_CpsA_psr"/>
</dbReference>
<protein>
    <recommendedName>
        <fullName evidence="11">Regulatory protein MsrR</fullName>
    </recommendedName>
</protein>
<keyword evidence="5" id="KW-0735">Signal-anchor</keyword>
<keyword evidence="9" id="KW-0804">Transcription</keyword>
<evidence type="ECO:0000256" key="7">
    <source>
        <dbReference type="ARBA" id="ARBA00023015"/>
    </source>
</evidence>
<reference evidence="13 14" key="1">
    <citation type="submission" date="2019-08" db="EMBL/GenBank/DDBJ databases">
        <title>Bacillus genomes from the desert of Cuatro Cienegas, Coahuila.</title>
        <authorList>
            <person name="Olmedo-Alvarez G."/>
        </authorList>
    </citation>
    <scope>NUCLEOTIDE SEQUENCE [LARGE SCALE GENOMIC DNA]</scope>
    <source>
        <strain evidence="13 14">CH40_1T</strain>
    </source>
</reference>
<name>A0A5D4KJX3_9BACI</name>
<sequence length="317" mass="35945">MKSIRRILQLGICFLIIHGCSDDWNGNDEAAENGQNSLLEEKPETKTSVEKTDNRKEGISLFESEEEPLNILIIGYDQRGTEASRADTIMIAQYHPGAKTAKVMSIMRDSYVFIPGYGKSKINHAYSWGGDQLLKETIEENFNVKADRTIKIDFQGFVSFIDKVLPKGIEVEVPAEMINYWKWDMEPGLQVLNGQELLNYVRFRKDSESDFGRVRRQQEVLELIQKNILKQLTDGEGIKTVSSLIKDGKEAVETDLALSDFLQLDFTSMLKPVESFDSLRIPIENSYENVMTKDDGLVLELDTEANAEAAAKFLSRE</sequence>
<keyword evidence="4" id="KW-0812">Transmembrane</keyword>
<dbReference type="GO" id="GO:0071555">
    <property type="term" value="P:cell wall organization"/>
    <property type="evidence" value="ECO:0007669"/>
    <property type="project" value="UniProtKB-KW"/>
</dbReference>
<evidence type="ECO:0000256" key="1">
    <source>
        <dbReference type="ARBA" id="ARBA00004401"/>
    </source>
</evidence>
<dbReference type="RefSeq" id="WP_148946066.1">
    <property type="nucleotide sequence ID" value="NZ_VTEH01000003.1"/>
</dbReference>
<comment type="caution">
    <text evidence="13">The sequence shown here is derived from an EMBL/GenBank/DDBJ whole genome shotgun (WGS) entry which is preliminary data.</text>
</comment>
<dbReference type="NCBIfam" id="TIGR00350">
    <property type="entry name" value="lytR_cpsA_psr"/>
    <property type="match status" value="1"/>
</dbReference>